<evidence type="ECO:0000259" key="1">
    <source>
        <dbReference type="Pfam" id="PF20150"/>
    </source>
</evidence>
<dbReference type="InterPro" id="IPR045518">
    <property type="entry name" value="2EXR"/>
</dbReference>
<organism evidence="2 3">
    <name type="scientific">Apiospora phragmitis</name>
    <dbReference type="NCBI Taxonomy" id="2905665"/>
    <lineage>
        <taxon>Eukaryota</taxon>
        <taxon>Fungi</taxon>
        <taxon>Dikarya</taxon>
        <taxon>Ascomycota</taxon>
        <taxon>Pezizomycotina</taxon>
        <taxon>Sordariomycetes</taxon>
        <taxon>Xylariomycetidae</taxon>
        <taxon>Amphisphaeriales</taxon>
        <taxon>Apiosporaceae</taxon>
        <taxon>Apiospora</taxon>
    </lineage>
</organism>
<name>A0ABR1VRB9_9PEZI</name>
<dbReference type="Proteomes" id="UP001480595">
    <property type="component" value="Unassembled WGS sequence"/>
</dbReference>
<dbReference type="Pfam" id="PF20150">
    <property type="entry name" value="2EXR"/>
    <property type="match status" value="1"/>
</dbReference>
<accession>A0ABR1VRB9</accession>
<gene>
    <name evidence="2" type="ORF">PG994_004656</name>
</gene>
<feature type="domain" description="2EXR" evidence="1">
    <location>
        <begin position="130"/>
        <end position="266"/>
    </location>
</feature>
<evidence type="ECO:0000313" key="2">
    <source>
        <dbReference type="EMBL" id="KAK8073757.1"/>
    </source>
</evidence>
<sequence>MKFQVPDDTDSDMEDSPRYFDTVSIVPTKRKHSAAFYDTDWMPRKRRHVILYALPQILGKRQRYQEGVSPVPIKRRVVCYETLQNGLVIHGRIVVPPKAGPWLLDGKNGDMSVEELSDMVGRLKIEKAWPQFSRLPPELRSLIWQHTWEHRVVTIKRNLVAFRHGIPDSTRPRDSSYEDEVHTITRNYKTRLIRRDWGIDDPINYRASILAHGRHFVTSTTTDSKPPVSLFVNSESRHETLLHFQTAFALDGNEAKVYFNFSLDSLKLPRHHPLGLCFDINDLQKLTSITIPELFPNLPRFRNRVGRFDFHRSRMFDRVWQLLRWRFPNLREINLELVSDCKLHNSGAARIGDPNRRRLDRECFSCQNLQDGVARWFPQIGVNTSYLERIFDACGFFGPPIYVRGKAVIGTVKKEGHKDEEVTVTFWRLLRHAEERLYDFSLPSPPIAVLQPKAGRDEASPPPPPGFSSYELECVAKSLERFLGPPAQHDYLALDI</sequence>
<reference evidence="2 3" key="1">
    <citation type="submission" date="2023-01" db="EMBL/GenBank/DDBJ databases">
        <title>Analysis of 21 Apiospora genomes using comparative genomics revels a genus with tremendous synthesis potential of carbohydrate active enzymes and secondary metabolites.</title>
        <authorList>
            <person name="Sorensen T."/>
        </authorList>
    </citation>
    <scope>NUCLEOTIDE SEQUENCE [LARGE SCALE GENOMIC DNA]</scope>
    <source>
        <strain evidence="2 3">CBS 135458</strain>
    </source>
</reference>
<dbReference type="GeneID" id="92089128"/>
<evidence type="ECO:0000313" key="3">
    <source>
        <dbReference type="Proteomes" id="UP001480595"/>
    </source>
</evidence>
<protein>
    <recommendedName>
        <fullName evidence="1">2EXR domain-containing protein</fullName>
    </recommendedName>
</protein>
<dbReference type="EMBL" id="JAQQWL010000005">
    <property type="protein sequence ID" value="KAK8073757.1"/>
    <property type="molecule type" value="Genomic_DNA"/>
</dbReference>
<dbReference type="PANTHER" id="PTHR35910:SF1">
    <property type="entry name" value="2EXR DOMAIN-CONTAINING PROTEIN"/>
    <property type="match status" value="1"/>
</dbReference>
<keyword evidence="3" id="KW-1185">Reference proteome</keyword>
<dbReference type="RefSeq" id="XP_066718232.1">
    <property type="nucleotide sequence ID" value="XM_066856065.1"/>
</dbReference>
<comment type="caution">
    <text evidence="2">The sequence shown here is derived from an EMBL/GenBank/DDBJ whole genome shotgun (WGS) entry which is preliminary data.</text>
</comment>
<proteinExistence type="predicted"/>
<dbReference type="PANTHER" id="PTHR35910">
    <property type="entry name" value="2EXR DOMAIN-CONTAINING PROTEIN"/>
    <property type="match status" value="1"/>
</dbReference>